<feature type="domain" description="Fas-binding factor 1 C-terminal" evidence="3">
    <location>
        <begin position="240"/>
        <end position="415"/>
    </location>
</feature>
<keyword evidence="5" id="KW-1185">Reference proteome</keyword>
<evidence type="ECO:0000313" key="5">
    <source>
        <dbReference type="Proteomes" id="UP000053660"/>
    </source>
</evidence>
<name>A0A0B1TK05_OESDE</name>
<dbReference type="GO" id="GO:0036064">
    <property type="term" value="C:ciliary basal body"/>
    <property type="evidence" value="ECO:0007669"/>
    <property type="project" value="TreeGrafter"/>
</dbReference>
<dbReference type="Proteomes" id="UP000053660">
    <property type="component" value="Unassembled WGS sequence"/>
</dbReference>
<protein>
    <recommendedName>
        <fullName evidence="3">Fas-binding factor 1 C-terminal domain-containing protein</fullName>
    </recommendedName>
</protein>
<dbReference type="PANTHER" id="PTHR33689:SF1">
    <property type="entry name" value="FAS-BINDING FACTOR 1"/>
    <property type="match status" value="1"/>
</dbReference>
<evidence type="ECO:0000256" key="1">
    <source>
        <dbReference type="SAM" id="Coils"/>
    </source>
</evidence>
<dbReference type="InterPro" id="IPR033561">
    <property type="entry name" value="FBF1"/>
</dbReference>
<feature type="region of interest" description="Disordered" evidence="2">
    <location>
        <begin position="90"/>
        <end position="147"/>
    </location>
</feature>
<proteinExistence type="predicted"/>
<feature type="coiled-coil region" evidence="1">
    <location>
        <begin position="352"/>
        <end position="410"/>
    </location>
</feature>
<dbReference type="GO" id="GO:0097539">
    <property type="term" value="C:ciliary transition fiber"/>
    <property type="evidence" value="ECO:0007669"/>
    <property type="project" value="InterPro"/>
</dbReference>
<feature type="coiled-coil region" evidence="1">
    <location>
        <begin position="157"/>
        <end position="192"/>
    </location>
</feature>
<sequence length="436" mass="49240">MKLFSYAAKTPFSTSTDMDDLDNALFGRSTGPKTKPSLGNLDSLFGEAKKPAAKKSTVSFLDAPAAASTAPHAPTKSTLDDLFADTAAEQKPAATATSVVPTPSTRPSRAAGTPSLGSLLGPSRRDKEAKPAAPAAEPAQAVIPAPQVAASAPEEVLRAKRKQITKLQDEHSEELERIKSTYERQLDTIQQSAGQWRAIFGRKRDVTKAKRTTIGEPRTEVTEFKALEYYTALSNKSFSRLLDDRAQFEEERKKVYELNAKLNELVKGQETVMEQDKYRVREEWNRLNAEKAVFKEDQRFILENIEKQKAALDRSKTAFFQEQHDLLVRVSTERQLLEQEKNEFHGKRSTDVRRLKEEASELQRRALNVLAAERNVDEMKKHYEAKMRQLQELEVSLMEECVEMENLRTQMSTYKTKTTPGKVWLEAHFEIFSNGI</sequence>
<dbReference type="GO" id="GO:0005814">
    <property type="term" value="C:centriole"/>
    <property type="evidence" value="ECO:0007669"/>
    <property type="project" value="TreeGrafter"/>
</dbReference>
<accession>A0A0B1TK05</accession>
<organism evidence="4 5">
    <name type="scientific">Oesophagostomum dentatum</name>
    <name type="common">Nodular worm</name>
    <dbReference type="NCBI Taxonomy" id="61180"/>
    <lineage>
        <taxon>Eukaryota</taxon>
        <taxon>Metazoa</taxon>
        <taxon>Ecdysozoa</taxon>
        <taxon>Nematoda</taxon>
        <taxon>Chromadorea</taxon>
        <taxon>Rhabditida</taxon>
        <taxon>Rhabditina</taxon>
        <taxon>Rhabditomorpha</taxon>
        <taxon>Strongyloidea</taxon>
        <taxon>Strongylidae</taxon>
        <taxon>Oesophagostomum</taxon>
    </lineage>
</organism>
<dbReference type="GO" id="GO:0060271">
    <property type="term" value="P:cilium assembly"/>
    <property type="evidence" value="ECO:0007669"/>
    <property type="project" value="InterPro"/>
</dbReference>
<evidence type="ECO:0000313" key="4">
    <source>
        <dbReference type="EMBL" id="KHJ97574.1"/>
    </source>
</evidence>
<feature type="compositionally biased region" description="Low complexity" evidence="2">
    <location>
        <begin position="131"/>
        <end position="147"/>
    </location>
</feature>
<keyword evidence="1" id="KW-0175">Coiled coil</keyword>
<dbReference type="OrthoDB" id="8195456at2759"/>
<dbReference type="InterPro" id="IPR049390">
    <property type="entry name" value="FBF1_C"/>
</dbReference>
<dbReference type="Pfam" id="PF21007">
    <property type="entry name" value="FBF1"/>
    <property type="match status" value="1"/>
</dbReference>
<evidence type="ECO:0000259" key="3">
    <source>
        <dbReference type="Pfam" id="PF21007"/>
    </source>
</evidence>
<gene>
    <name evidence="4" type="ORF">OESDEN_02438</name>
</gene>
<dbReference type="EMBL" id="KN549432">
    <property type="protein sequence ID" value="KHJ97574.1"/>
    <property type="molecule type" value="Genomic_DNA"/>
</dbReference>
<dbReference type="AlphaFoldDB" id="A0A0B1TK05"/>
<feature type="compositionally biased region" description="Polar residues" evidence="2">
    <location>
        <begin position="95"/>
        <end position="107"/>
    </location>
</feature>
<reference evidence="4 5" key="1">
    <citation type="submission" date="2014-03" db="EMBL/GenBank/DDBJ databases">
        <title>Draft genome of the hookworm Oesophagostomum dentatum.</title>
        <authorList>
            <person name="Mitreva M."/>
        </authorList>
    </citation>
    <scope>NUCLEOTIDE SEQUENCE [LARGE SCALE GENOMIC DNA]</scope>
    <source>
        <strain evidence="4 5">OD-Hann</strain>
    </source>
</reference>
<evidence type="ECO:0000256" key="2">
    <source>
        <dbReference type="SAM" id="MobiDB-lite"/>
    </source>
</evidence>
<dbReference type="PANTHER" id="PTHR33689">
    <property type="entry name" value="FAS-BINDING FACTOR 1"/>
    <property type="match status" value="1"/>
</dbReference>
<dbReference type="GO" id="GO:0090162">
    <property type="term" value="P:establishment of epithelial cell polarity"/>
    <property type="evidence" value="ECO:0007669"/>
    <property type="project" value="InterPro"/>
</dbReference>